<dbReference type="Proteomes" id="UP000605992">
    <property type="component" value="Unassembled WGS sequence"/>
</dbReference>
<evidence type="ECO:0008006" key="3">
    <source>
        <dbReference type="Google" id="ProtNLM"/>
    </source>
</evidence>
<name>A0A8J3VCM3_9ACTN</name>
<organism evidence="1 2">
    <name type="scientific">Planotetraspora thailandica</name>
    <dbReference type="NCBI Taxonomy" id="487172"/>
    <lineage>
        <taxon>Bacteria</taxon>
        <taxon>Bacillati</taxon>
        <taxon>Actinomycetota</taxon>
        <taxon>Actinomycetes</taxon>
        <taxon>Streptosporangiales</taxon>
        <taxon>Streptosporangiaceae</taxon>
        <taxon>Planotetraspora</taxon>
    </lineage>
</organism>
<accession>A0A8J3VCM3</accession>
<comment type="caution">
    <text evidence="1">The sequence shown here is derived from an EMBL/GenBank/DDBJ whole genome shotgun (WGS) entry which is preliminary data.</text>
</comment>
<keyword evidence="2" id="KW-1185">Reference proteome</keyword>
<dbReference type="EMBL" id="BOOR01000022">
    <property type="protein sequence ID" value="GII54945.1"/>
    <property type="molecule type" value="Genomic_DNA"/>
</dbReference>
<protein>
    <recommendedName>
        <fullName evidence="3">Septum formation-related domain-containing protein</fullName>
    </recommendedName>
</protein>
<reference evidence="1" key="1">
    <citation type="submission" date="2021-01" db="EMBL/GenBank/DDBJ databases">
        <title>Whole genome shotgun sequence of Planotetraspora thailandica NBRC 104271.</title>
        <authorList>
            <person name="Komaki H."/>
            <person name="Tamura T."/>
        </authorList>
    </citation>
    <scope>NUCLEOTIDE SEQUENCE</scope>
    <source>
        <strain evidence="1">NBRC 104271</strain>
    </source>
</reference>
<sequence length="170" mass="18516">MEQVSRLTAAGQVRPRWTRPWGLLLCVVALGTLFVDPPGPRAVKDDAFITAETPGILNIEGGECFTDPVDSTGSGRPIVLYRPCPEHADNQSYGFVHAADGAWERTRLAAFAWKKCGEGFTHYWAGKAASGLDFYPVMPTEKTWADGDRDIMCVVYRPGGELTESAVPLA</sequence>
<evidence type="ECO:0000313" key="1">
    <source>
        <dbReference type="EMBL" id="GII54945.1"/>
    </source>
</evidence>
<evidence type="ECO:0000313" key="2">
    <source>
        <dbReference type="Proteomes" id="UP000605992"/>
    </source>
</evidence>
<proteinExistence type="predicted"/>
<dbReference type="AlphaFoldDB" id="A0A8J3VCM3"/>
<gene>
    <name evidence="1" type="ORF">Pth03_33340</name>
</gene>